<dbReference type="EMBL" id="SHKX01000010">
    <property type="protein sequence ID" value="RZU48071.1"/>
    <property type="molecule type" value="Genomic_DNA"/>
</dbReference>
<dbReference type="RefSeq" id="WP_130411369.1">
    <property type="nucleotide sequence ID" value="NZ_SHKX01000010.1"/>
</dbReference>
<dbReference type="AlphaFoldDB" id="A0A4Q7ZD23"/>
<reference evidence="2 3" key="1">
    <citation type="submission" date="2019-02" db="EMBL/GenBank/DDBJ databases">
        <title>Genomic Encyclopedia of Type Strains, Phase IV (KMG-IV): sequencing the most valuable type-strain genomes for metagenomic binning, comparative biology and taxonomic classification.</title>
        <authorList>
            <person name="Goeker M."/>
        </authorList>
    </citation>
    <scope>NUCLEOTIDE SEQUENCE [LARGE SCALE GENOMIC DNA]</scope>
    <source>
        <strain evidence="2 3">DSM 105135</strain>
    </source>
</reference>
<protein>
    <submittedName>
        <fullName evidence="2">Uncharacterized protein</fullName>
    </submittedName>
</protein>
<evidence type="ECO:0000313" key="2">
    <source>
        <dbReference type="EMBL" id="RZU48071.1"/>
    </source>
</evidence>
<evidence type="ECO:0000256" key="1">
    <source>
        <dbReference type="SAM" id="MobiDB-lite"/>
    </source>
</evidence>
<comment type="caution">
    <text evidence="2">The sequence shown here is derived from an EMBL/GenBank/DDBJ whole genome shotgun (WGS) entry which is preliminary data.</text>
</comment>
<gene>
    <name evidence="2" type="ORF">EV700_1043</name>
</gene>
<evidence type="ECO:0000313" key="3">
    <source>
        <dbReference type="Proteomes" id="UP000292423"/>
    </source>
</evidence>
<feature type="region of interest" description="Disordered" evidence="1">
    <location>
        <begin position="161"/>
        <end position="186"/>
    </location>
</feature>
<proteinExistence type="predicted"/>
<sequence>MSRPSLRLVLLLTVVIAALLLMRWAVREPALPPVAVVTPVTAVAAEPASTPVAPPIAAPDPDARPAFVSDMEWQVLQAVAAQHAEPKAELARLVSNLEFSKRRAAWEALVKPEEADKRRQLAASLLAEIPDRVRGQALDAAQAKALQQQLLADVVDDPAERTRRLDAEQQRLPHLLDSGPAARSSP</sequence>
<dbReference type="Proteomes" id="UP000292423">
    <property type="component" value="Unassembled WGS sequence"/>
</dbReference>
<dbReference type="OrthoDB" id="9156927at2"/>
<feature type="compositionally biased region" description="Basic and acidic residues" evidence="1">
    <location>
        <begin position="161"/>
        <end position="171"/>
    </location>
</feature>
<accession>A0A4Q7ZD23</accession>
<keyword evidence="3" id="KW-1185">Reference proteome</keyword>
<name>A0A4Q7ZD23_9GAMM</name>
<organism evidence="2 3">
    <name type="scientific">Fluviicoccus keumensis</name>
    <dbReference type="NCBI Taxonomy" id="1435465"/>
    <lineage>
        <taxon>Bacteria</taxon>
        <taxon>Pseudomonadati</taxon>
        <taxon>Pseudomonadota</taxon>
        <taxon>Gammaproteobacteria</taxon>
        <taxon>Moraxellales</taxon>
        <taxon>Moraxellaceae</taxon>
        <taxon>Fluviicoccus</taxon>
    </lineage>
</organism>